<proteinExistence type="predicted"/>
<keyword evidence="1" id="KW-0472">Membrane</keyword>
<gene>
    <name evidence="2" type="ORF">ACFL27_23455</name>
</gene>
<dbReference type="EMBL" id="JBHPBY010000436">
    <property type="protein sequence ID" value="MFC1853165.1"/>
    <property type="molecule type" value="Genomic_DNA"/>
</dbReference>
<dbReference type="InterPro" id="IPR029063">
    <property type="entry name" value="SAM-dependent_MTases_sf"/>
</dbReference>
<protein>
    <recommendedName>
        <fullName evidence="4">Class I SAM-dependent methyltransferase</fullName>
    </recommendedName>
</protein>
<feature type="transmembrane region" description="Helical" evidence="1">
    <location>
        <begin position="166"/>
        <end position="186"/>
    </location>
</feature>
<evidence type="ECO:0000313" key="3">
    <source>
        <dbReference type="Proteomes" id="UP001594351"/>
    </source>
</evidence>
<name>A0ABV6Z3Z1_UNCC1</name>
<keyword evidence="3" id="KW-1185">Reference proteome</keyword>
<feature type="transmembrane region" description="Helical" evidence="1">
    <location>
        <begin position="192"/>
        <end position="217"/>
    </location>
</feature>
<reference evidence="2 3" key="1">
    <citation type="submission" date="2024-09" db="EMBL/GenBank/DDBJ databases">
        <title>Laminarin stimulates single cell rates of sulfate reduction while oxygen inhibits transcriptomic activity in coastal marine sediment.</title>
        <authorList>
            <person name="Lindsay M."/>
            <person name="Orcutt B."/>
            <person name="Emerson D."/>
            <person name="Stepanauskas R."/>
            <person name="D'Angelo T."/>
        </authorList>
    </citation>
    <scope>NUCLEOTIDE SEQUENCE [LARGE SCALE GENOMIC DNA]</scope>
    <source>
        <strain evidence="2">SAG AM-311-K15</strain>
    </source>
</reference>
<evidence type="ECO:0000256" key="1">
    <source>
        <dbReference type="SAM" id="Phobius"/>
    </source>
</evidence>
<comment type="caution">
    <text evidence="2">The sequence shown here is derived from an EMBL/GenBank/DDBJ whole genome shotgun (WGS) entry which is preliminary data.</text>
</comment>
<evidence type="ECO:0008006" key="4">
    <source>
        <dbReference type="Google" id="ProtNLM"/>
    </source>
</evidence>
<organism evidence="2 3">
    <name type="scientific">candidate division CSSED10-310 bacterium</name>
    <dbReference type="NCBI Taxonomy" id="2855610"/>
    <lineage>
        <taxon>Bacteria</taxon>
        <taxon>Bacteria division CSSED10-310</taxon>
    </lineage>
</organism>
<evidence type="ECO:0000313" key="2">
    <source>
        <dbReference type="EMBL" id="MFC1853165.1"/>
    </source>
</evidence>
<accession>A0ABV6Z3Z1</accession>
<keyword evidence="1" id="KW-1133">Transmembrane helix</keyword>
<sequence>MRRIHAFEFNERPETPDLFRDAIVEILGNSLRWGQVYDPVVPLFRQFCHRTRSKNFLDLCSGTGEPAAILMEGLQRKGFSPPQFCISDLFPNVYAMEKVAARHPGQLTVIREPIDATNVPREYDHCARTIISAFHHFPPDIALSILTDSVRKGQAIFILEAFPRDLVRFLPLLPSFTAIFLTQALFSPRDRFLKMLFSLFIPIIPILGVWDGIVSVLRVHTHNELLKMVASLGNSFQWEFHEIPFFPGGRAIAFLGVPQS</sequence>
<dbReference type="SUPFAM" id="SSF53335">
    <property type="entry name" value="S-adenosyl-L-methionine-dependent methyltransferases"/>
    <property type="match status" value="1"/>
</dbReference>
<dbReference type="Proteomes" id="UP001594351">
    <property type="component" value="Unassembled WGS sequence"/>
</dbReference>
<keyword evidence="1" id="KW-0812">Transmembrane</keyword>